<feature type="compositionally biased region" description="Acidic residues" evidence="1">
    <location>
        <begin position="350"/>
        <end position="359"/>
    </location>
</feature>
<proteinExistence type="predicted"/>
<accession>A0A7S4SP70</accession>
<evidence type="ECO:0000313" key="2">
    <source>
        <dbReference type="EMBL" id="CAE4651390.1"/>
    </source>
</evidence>
<reference evidence="2" key="1">
    <citation type="submission" date="2021-01" db="EMBL/GenBank/DDBJ databases">
        <authorList>
            <person name="Corre E."/>
            <person name="Pelletier E."/>
            <person name="Niang G."/>
            <person name="Scheremetjew M."/>
            <person name="Finn R."/>
            <person name="Kale V."/>
            <person name="Holt S."/>
            <person name="Cochrane G."/>
            <person name="Meng A."/>
            <person name="Brown T."/>
            <person name="Cohen L."/>
        </authorList>
    </citation>
    <scope>NUCLEOTIDE SEQUENCE</scope>
    <source>
        <strain evidence="2">GSO104</strain>
    </source>
</reference>
<gene>
    <name evidence="2" type="ORF">DBRI00130_LOCUS37903</name>
</gene>
<protein>
    <recommendedName>
        <fullName evidence="3">Fibrous sheath-interacting protein 1</fullName>
    </recommendedName>
</protein>
<feature type="region of interest" description="Disordered" evidence="1">
    <location>
        <begin position="1"/>
        <end position="20"/>
    </location>
</feature>
<sequence length="517" mass="58343">MSSRYVSNGQDQHDINSSRIRADLENYLHTLKRKSHSSMDEKRENTKNEDECIVVIPDSFDDVADCITRSDLKASHDSIGAPPEGMNTSSHRDNWHKHAFSEGLNGFGLFKEYEDELKCGDNEGNEKLHRAFSKIEQLDRLIRKKEIAHREQTIRSQEHLDIIREDVVKCCCLYEQTHGVPPPGCCVDAPAINLVDSSEAESVLSSCSSSLPGRNSHRFFMTDELRSQNTESSINDEDRDSIGDSMSLAKSMPSKLDAINEGSALAGVNMNTAQGDDRAGIPTKKAIDRNKVLVWKMGKISLTEDEDSRVAALVNSDIADFDPFGGNDSAVKMNDIDKRLDKAGMLSLIENDDDEEDTEMSPNLRTNNSKPHSSKGENNIIREMARKKANKDQEKQINNALRMVSRAPLQLIVRSDYWKDGNDENDNYFFQKKNSEVSNDLLHPLKEDDINDAVKECKHELDEDGIPLANKEDILVLLTGMKLQLENQIKFKEKENQWLQIKKEKEMKSLKASEITG</sequence>
<dbReference type="EMBL" id="HBNS01050386">
    <property type="protein sequence ID" value="CAE4651390.1"/>
    <property type="molecule type" value="Transcribed_RNA"/>
</dbReference>
<feature type="compositionally biased region" description="Basic and acidic residues" evidence="1">
    <location>
        <begin position="11"/>
        <end position="20"/>
    </location>
</feature>
<dbReference type="AlphaFoldDB" id="A0A7S4SP70"/>
<evidence type="ECO:0008006" key="3">
    <source>
        <dbReference type="Google" id="ProtNLM"/>
    </source>
</evidence>
<feature type="compositionally biased region" description="Polar residues" evidence="1">
    <location>
        <begin position="360"/>
        <end position="371"/>
    </location>
</feature>
<feature type="region of interest" description="Disordered" evidence="1">
    <location>
        <begin position="349"/>
        <end position="378"/>
    </location>
</feature>
<feature type="compositionally biased region" description="Polar residues" evidence="1">
    <location>
        <begin position="1"/>
        <end position="10"/>
    </location>
</feature>
<organism evidence="2">
    <name type="scientific">Ditylum brightwellii</name>
    <dbReference type="NCBI Taxonomy" id="49249"/>
    <lineage>
        <taxon>Eukaryota</taxon>
        <taxon>Sar</taxon>
        <taxon>Stramenopiles</taxon>
        <taxon>Ochrophyta</taxon>
        <taxon>Bacillariophyta</taxon>
        <taxon>Mediophyceae</taxon>
        <taxon>Lithodesmiophycidae</taxon>
        <taxon>Lithodesmiales</taxon>
        <taxon>Lithodesmiaceae</taxon>
        <taxon>Ditylum</taxon>
    </lineage>
</organism>
<evidence type="ECO:0000256" key="1">
    <source>
        <dbReference type="SAM" id="MobiDB-lite"/>
    </source>
</evidence>
<name>A0A7S4SP70_9STRA</name>